<proteinExistence type="predicted"/>
<accession>A0ACC1P597</accession>
<gene>
    <name evidence="1" type="ORF">NUW58_g4872</name>
</gene>
<name>A0ACC1P597_9PEZI</name>
<comment type="caution">
    <text evidence="1">The sequence shown here is derived from an EMBL/GenBank/DDBJ whole genome shotgun (WGS) entry which is preliminary data.</text>
</comment>
<sequence>MSTPLDDWIHGSAPHLPFDVAFEIAESISSPRDLQRKPIDEDPESNPQHYLPPIQNGPIPYDSSKEVIFQYYSKRVMDKFFSDDIKRQVLLILFMPNPSNRIYNVEFRTQYPQVGDPNPYPLLAQRRQERFQKYYIDPEYQDSLFTFKNLNRISPYYTAINLFATDFAKKALSDNPSLAHHCPPSFAHNSLNLQDETWQKALRARDSSEFSDLKDLHETEQERLKLAFYQYEAMCCTSARVSGYPEIRHATDAMVNNEPIGVEGWNANRAQQSPLDQESGCQIERVASVYYYVRLQYLLIFHALWYEYSNYLQLCETEAKNRGFAGTESRNWGDSEIPQIFDDKSAQMEWIDILCSKGLLFLYEILNMDAERRREFLVRSYYPQRARFDHLMNRDHLVKGVFHALSPRPAVDNTFTSDQLEDASEPNLAWVRYNTVETGGRTRILLTDYCDETNNALRRTGYVFWNADRCLRKGFDQRNTMLALQHENMVYFGNGPGYLDSAGRRFTMQSWLEYVNKPKAFLDIVLRHAGQLYMTPRTTPQLIEFGVLGETWRTDANLLIAFVAFFLTVVTAQLWSIACFASHAFFSTQSPRDMLHYQRQAILRNNGAPAGTAITLIRLAWAWRRSSGVVGRVTPLLACTVLLAIGFAAAAGFSSRIAQSTVVLLRPRNCSTRAGTALTLQLATDVYFPWLAKQHTIALNYAQQCYSASETVADCINTAFVRRELATSVDRNASCPFDTTVCSSNSSNIRLDSGFIDSHFDLGVNAPPDQRFLFRTVLHCAPLTTTGYRSSHTRSDNQTLSRYHYGITAYQNFTYQYPTPGQAMAALDNDTLDEGSVDGSYLNKQYYLVSAAAYPFNGSYLSRYAFANFLPIPQLSRYDADIDLLFLSPNQVAFPQPTADPWYNSSQSGSLWRDAVPLEGAEIYNDSVRMYLSTEAASPLGCTRRLQYCFPELPAGQNCTLMMGNKDSAFAALRLGIKNETTRRLGWIHNSFFAAMPTLQQIGQTLGSSSLTSRFKLVSGMQGLLPSHQWQLEVENWNSILLTLYQQSMISTVLGDFPEYLESDIEKYVRYAELEEEKTICSNQKINSAYHVSFSVLGIALIALIGLLIIVTSLSIEPITHFIQRRLKRSTYRRLDWISTGTLQVQRQLFEAHGVNPWRGCDEMIPILEEQGALLPVLDISDETHPLMKRRSQLAGGPKEARTERPSETELPDESDAPGDQDNAGRQGADIEQNHREAMRYDALAPTGTAPVDDERTNGLEILAAISELRDHGGPVSVNDALERRTNTYP</sequence>
<dbReference type="Proteomes" id="UP001143856">
    <property type="component" value="Unassembled WGS sequence"/>
</dbReference>
<protein>
    <submittedName>
        <fullName evidence="1">Uncharacterized protein</fullName>
    </submittedName>
</protein>
<reference evidence="1" key="1">
    <citation type="submission" date="2022-10" db="EMBL/GenBank/DDBJ databases">
        <title>Genome Sequence of Xylaria curta.</title>
        <authorList>
            <person name="Buettner E."/>
        </authorList>
    </citation>
    <scope>NUCLEOTIDE SEQUENCE</scope>
    <source>
        <strain evidence="1">Babe10</strain>
    </source>
</reference>
<keyword evidence="2" id="KW-1185">Reference proteome</keyword>
<evidence type="ECO:0000313" key="1">
    <source>
        <dbReference type="EMBL" id="KAJ2986767.1"/>
    </source>
</evidence>
<organism evidence="1 2">
    <name type="scientific">Xylaria curta</name>
    <dbReference type="NCBI Taxonomy" id="42375"/>
    <lineage>
        <taxon>Eukaryota</taxon>
        <taxon>Fungi</taxon>
        <taxon>Dikarya</taxon>
        <taxon>Ascomycota</taxon>
        <taxon>Pezizomycotina</taxon>
        <taxon>Sordariomycetes</taxon>
        <taxon>Xylariomycetidae</taxon>
        <taxon>Xylariales</taxon>
        <taxon>Xylariaceae</taxon>
        <taxon>Xylaria</taxon>
    </lineage>
</organism>
<evidence type="ECO:0000313" key="2">
    <source>
        <dbReference type="Proteomes" id="UP001143856"/>
    </source>
</evidence>
<dbReference type="EMBL" id="JAPDGR010000896">
    <property type="protein sequence ID" value="KAJ2986767.1"/>
    <property type="molecule type" value="Genomic_DNA"/>
</dbReference>